<keyword evidence="1" id="KW-0560">Oxidoreductase</keyword>
<proteinExistence type="predicted"/>
<dbReference type="Proteomes" id="UP000602395">
    <property type="component" value="Unassembled WGS sequence"/>
</dbReference>
<comment type="caution">
    <text evidence="4">The sequence shown here is derived from an EMBL/GenBank/DDBJ whole genome shotgun (WGS) entry which is preliminary data.</text>
</comment>
<keyword evidence="2" id="KW-0520">NAD</keyword>
<keyword evidence="5" id="KW-1185">Reference proteome</keyword>
<reference evidence="4 5" key="1">
    <citation type="submission" date="2020-09" db="EMBL/GenBank/DDBJ databases">
        <title>Novel species in genus Gordonia.</title>
        <authorList>
            <person name="Zhang G."/>
        </authorList>
    </citation>
    <scope>NUCLEOTIDE SEQUENCE [LARGE SCALE GENOMIC DNA]</scope>
    <source>
        <strain evidence="4 5">ON-33</strain>
    </source>
</reference>
<dbReference type="SUPFAM" id="SSF51735">
    <property type="entry name" value="NAD(P)-binding Rossmann-fold domains"/>
    <property type="match status" value="1"/>
</dbReference>
<evidence type="ECO:0000256" key="2">
    <source>
        <dbReference type="ARBA" id="ARBA00023027"/>
    </source>
</evidence>
<gene>
    <name evidence="4" type="ORF">IDF66_06680</name>
</gene>
<dbReference type="Gene3D" id="3.40.50.720">
    <property type="entry name" value="NAD(P)-binding Rossmann-like Domain"/>
    <property type="match status" value="2"/>
</dbReference>
<name>A0ABR7W8X2_9ACTN</name>
<evidence type="ECO:0000259" key="3">
    <source>
        <dbReference type="Pfam" id="PF02826"/>
    </source>
</evidence>
<dbReference type="RefSeq" id="WP_190266120.1">
    <property type="nucleotide sequence ID" value="NZ_BAABAD010000003.1"/>
</dbReference>
<dbReference type="Pfam" id="PF02826">
    <property type="entry name" value="2-Hacid_dh_C"/>
    <property type="match status" value="1"/>
</dbReference>
<dbReference type="CDD" id="cd05300">
    <property type="entry name" value="2-Hacid_dh_1"/>
    <property type="match status" value="1"/>
</dbReference>
<dbReference type="InterPro" id="IPR006140">
    <property type="entry name" value="D-isomer_DH_NAD-bd"/>
</dbReference>
<sequence>MATKRPTIALLGAPGVPPPTNLDEIADLATIRNCTADTLPDALPGSEILLVWDFFSRALKDNWGPATADLRWVHVCAAGVDSLLFDDLRSADVVVTNAAGVFDRPIAEFVLASILARDKQLHLSKALQSERVWRHRETVRTEGSSALVIGTGGIGRATARLLSAVGLRVTGAGRTSRESDADFGTVLPTSDLASFVGDFDNVVAIAPLTPQTDRMIDATVLRAMRDDAHLINVGRGQLVDEPAMIEALSAGEIGAASLDVFTDEPLDPSSPLWAMDNVAISAHMSGDVVGWRDELARLFLANLRRYLGSDGRSPSDVLENIVDKERGYVVSTGHGGGDSRL</sequence>
<dbReference type="EMBL" id="JACWMS010000001">
    <property type="protein sequence ID" value="MBD1319264.1"/>
    <property type="molecule type" value="Genomic_DNA"/>
</dbReference>
<feature type="domain" description="D-isomer specific 2-hydroxyacid dehydrogenase NAD-binding" evidence="3">
    <location>
        <begin position="112"/>
        <end position="285"/>
    </location>
</feature>
<protein>
    <submittedName>
        <fullName evidence="4">D-2-hydroxyacid dehydrogenase</fullName>
    </submittedName>
</protein>
<dbReference type="InterPro" id="IPR036291">
    <property type="entry name" value="NAD(P)-bd_dom_sf"/>
</dbReference>
<accession>A0ABR7W8X2</accession>
<evidence type="ECO:0000256" key="1">
    <source>
        <dbReference type="ARBA" id="ARBA00023002"/>
    </source>
</evidence>
<evidence type="ECO:0000313" key="5">
    <source>
        <dbReference type="Proteomes" id="UP000602395"/>
    </source>
</evidence>
<dbReference type="PANTHER" id="PTHR43333:SF1">
    <property type="entry name" value="D-ISOMER SPECIFIC 2-HYDROXYACID DEHYDROGENASE NAD-BINDING DOMAIN-CONTAINING PROTEIN"/>
    <property type="match status" value="1"/>
</dbReference>
<evidence type="ECO:0000313" key="4">
    <source>
        <dbReference type="EMBL" id="MBD1319264.1"/>
    </source>
</evidence>
<dbReference type="PANTHER" id="PTHR43333">
    <property type="entry name" value="2-HACID_DH_C DOMAIN-CONTAINING PROTEIN"/>
    <property type="match status" value="1"/>
</dbReference>
<organism evidence="4 5">
    <name type="scientific">Gordonia hankookensis</name>
    <dbReference type="NCBI Taxonomy" id="589403"/>
    <lineage>
        <taxon>Bacteria</taxon>
        <taxon>Bacillati</taxon>
        <taxon>Actinomycetota</taxon>
        <taxon>Actinomycetes</taxon>
        <taxon>Mycobacteriales</taxon>
        <taxon>Gordoniaceae</taxon>
        <taxon>Gordonia</taxon>
    </lineage>
</organism>
<dbReference type="SUPFAM" id="SSF52283">
    <property type="entry name" value="Formate/glycerate dehydrogenase catalytic domain-like"/>
    <property type="match status" value="1"/>
</dbReference>